<feature type="compositionally biased region" description="Basic residues" evidence="4">
    <location>
        <begin position="56"/>
        <end position="68"/>
    </location>
</feature>
<keyword evidence="3" id="KW-0539">Nucleus</keyword>
<organism evidence="8 9">
    <name type="scientific">Sordaria macrospora</name>
    <dbReference type="NCBI Taxonomy" id="5147"/>
    <lineage>
        <taxon>Eukaryota</taxon>
        <taxon>Fungi</taxon>
        <taxon>Dikarya</taxon>
        <taxon>Ascomycota</taxon>
        <taxon>Pezizomycotina</taxon>
        <taxon>Sordariomycetes</taxon>
        <taxon>Sordariomycetidae</taxon>
        <taxon>Sordariales</taxon>
        <taxon>Sordariaceae</taxon>
        <taxon>Sordaria</taxon>
    </lineage>
</organism>
<evidence type="ECO:0000313" key="9">
    <source>
        <dbReference type="Proteomes" id="UP000433876"/>
    </source>
</evidence>
<dbReference type="GO" id="GO:0000172">
    <property type="term" value="C:ribonuclease MRP complex"/>
    <property type="evidence" value="ECO:0007669"/>
    <property type="project" value="InterPro"/>
</dbReference>
<feature type="compositionally biased region" description="Polar residues" evidence="4">
    <location>
        <begin position="85"/>
        <end position="94"/>
    </location>
</feature>
<feature type="compositionally biased region" description="Basic and acidic residues" evidence="4">
    <location>
        <begin position="256"/>
        <end position="269"/>
    </location>
</feature>
<comment type="subcellular location">
    <subcellularLocation>
        <location evidence="1">Nucleus</location>
    </subcellularLocation>
</comment>
<dbReference type="AlphaFoldDB" id="A0A8S8ZR25"/>
<dbReference type="InterPro" id="IPR039182">
    <property type="entry name" value="Pop1"/>
</dbReference>
<feature type="region of interest" description="Disordered" evidence="4">
    <location>
        <begin position="847"/>
        <end position="873"/>
    </location>
</feature>
<feature type="domain" description="Pop1 N-terminal" evidence="5">
    <location>
        <begin position="156"/>
        <end position="367"/>
    </location>
</feature>
<evidence type="ECO:0000259" key="6">
    <source>
        <dbReference type="Pfam" id="PF08170"/>
    </source>
</evidence>
<reference evidence="8 9" key="1">
    <citation type="submission" date="2017-07" db="EMBL/GenBank/DDBJ databases">
        <title>Genome sequence of the Sordaria macrospora wild type strain R19027.</title>
        <authorList>
            <person name="Nowrousian M."/>
            <person name="Teichert I."/>
            <person name="Kueck U."/>
        </authorList>
    </citation>
    <scope>NUCLEOTIDE SEQUENCE [LARGE SCALE GENOMIC DNA]</scope>
    <source>
        <strain evidence="8 9">R19027</strain>
        <tissue evidence="8">Mycelium</tissue>
    </source>
</reference>
<proteinExistence type="predicted"/>
<evidence type="ECO:0000256" key="2">
    <source>
        <dbReference type="ARBA" id="ARBA00022694"/>
    </source>
</evidence>
<dbReference type="EMBL" id="NMPR01000040">
    <property type="protein sequence ID" value="KAA8633224.1"/>
    <property type="molecule type" value="Genomic_DNA"/>
</dbReference>
<dbReference type="GO" id="GO:0001682">
    <property type="term" value="P:tRNA 5'-leader removal"/>
    <property type="evidence" value="ECO:0007669"/>
    <property type="project" value="InterPro"/>
</dbReference>
<evidence type="ECO:0000259" key="5">
    <source>
        <dbReference type="Pfam" id="PF06978"/>
    </source>
</evidence>
<dbReference type="Pfam" id="PF22770">
    <property type="entry name" value="POP1_C"/>
    <property type="match status" value="1"/>
</dbReference>
<dbReference type="GO" id="GO:0005655">
    <property type="term" value="C:nucleolar ribonuclease P complex"/>
    <property type="evidence" value="ECO:0007669"/>
    <property type="project" value="InterPro"/>
</dbReference>
<dbReference type="PANTHER" id="PTHR22731">
    <property type="entry name" value="RIBONUCLEASES P/MRP PROTEIN SUBUNIT POP1"/>
    <property type="match status" value="1"/>
</dbReference>
<evidence type="ECO:0000256" key="1">
    <source>
        <dbReference type="ARBA" id="ARBA00004123"/>
    </source>
</evidence>
<evidence type="ECO:0000313" key="8">
    <source>
        <dbReference type="EMBL" id="KAA8633224.1"/>
    </source>
</evidence>
<sequence length="1025" mass="113249">MPWNRQGTGPEFGYYPKWGHLLSAGTGPTSRSTDKPDKSFRNSVTEQDSNSNSDKYKHHKATSIRRIHIHANARQTIVAMDNTKKQAASGNTAADSKKRKGAPSAATGFKNQDQQGKESRPPARPQKRVKFQDARNIRSQPPDAALDDGKLDLQKFLNAREFEINALETSMRKCKSANATRVFQQVPREMRRRTASHNAKRVPKRLRDRAKREMLEDNTPTVEARKRRPRTTRARIRAENARRLEKLAAKKRKRALEKEAGGENKDEPGKTTIQTRAPRPKIRRDTLNEPPKPKSKFKKRQINKTWLPTHLWHAKRATMTEPTKPQWRFSIPLTPTQKCYRPTHRASGQKGTMFWDTSYMSTVRLYGTAGGIEQVLKALGLVQESLWGNRGRKWRVGTRTWSGIVSRQQGSSRRDVGPATILWNPNSTNEAAAPESDTTEQKKTQRQVLIRTHPSCFLELFDELIRVAKLQTPQVHVEDLRFEIGSIELTGPGSTETLLAVLQPYYTEERHGQVFSSLVGVTNPASLPKDAVLAFSVKDPRLSYPPKRVDTASKVSDLALLDTLTQWPVEEQVKPYGLFDRDVRFKASSLPPQKSINRRKGANIPGQEIQATAVDPPIPVIVLASRPAAGGQAQGTWTLLAPWKCILPIWYSIVHYPLSTGGNPRLGGLNEQRQIAFEQGTAWFPGDFLGTNAGVVWETEQRAQRKKAWDRRPKGKRIEWASLDLGAGRKGEIGDGLACDFEHLFGLPREPSPSSSSGDQSTLDVDPNAMDVDPREEAEAASKSGKPHKDILPSLATVGQMKKTEFNARVSADSGSRPPPRSIISVNITFVTRGVANVCARIYRLPSQPSPATTVPSSEAEVPATDPVAAGVGSLPADLRDQWLQKLPSSQQKSRSSSRSSKSTTTAHAAPQMPRGVDQGTRKQLMAKSLLSGDPLPYPRPSSAANQTDTMGGGAHPLCPGEEDLIGFVTAGAYSLSEGKGTAVGAISAEKAFDTLKEFGTKEGRLCIVRNAGESVGWLARWELV</sequence>
<feature type="compositionally biased region" description="Basic residues" evidence="4">
    <location>
        <begin position="190"/>
        <end position="209"/>
    </location>
</feature>
<gene>
    <name evidence="8" type="ORF">SMACR_01372</name>
</gene>
<feature type="region of interest" description="Disordered" evidence="4">
    <location>
        <begin position="407"/>
        <end position="442"/>
    </location>
</feature>
<accession>A0A8S8ZR25</accession>
<dbReference type="Proteomes" id="UP000433876">
    <property type="component" value="Unassembled WGS sequence"/>
</dbReference>
<feature type="region of interest" description="Disordered" evidence="4">
    <location>
        <begin position="83"/>
        <end position="148"/>
    </location>
</feature>
<feature type="region of interest" description="Disordered" evidence="4">
    <location>
        <begin position="1"/>
        <end position="68"/>
    </location>
</feature>
<feature type="domain" description="POP1 C-terminal" evidence="7">
    <location>
        <begin position="823"/>
        <end position="1024"/>
    </location>
</feature>
<feature type="compositionally biased region" description="Low complexity" evidence="4">
    <location>
        <begin position="889"/>
        <end position="903"/>
    </location>
</feature>
<feature type="compositionally biased region" description="Basic residues" evidence="4">
    <location>
        <begin position="225"/>
        <end position="235"/>
    </location>
</feature>
<dbReference type="Pfam" id="PF08170">
    <property type="entry name" value="POPLD"/>
    <property type="match status" value="1"/>
</dbReference>
<evidence type="ECO:0000256" key="4">
    <source>
        <dbReference type="SAM" id="MobiDB-lite"/>
    </source>
</evidence>
<evidence type="ECO:0000259" key="7">
    <source>
        <dbReference type="Pfam" id="PF22770"/>
    </source>
</evidence>
<evidence type="ECO:0000256" key="3">
    <source>
        <dbReference type="ARBA" id="ARBA00023242"/>
    </source>
</evidence>
<keyword evidence="2" id="KW-0819">tRNA processing</keyword>
<feature type="region of interest" description="Disordered" evidence="4">
    <location>
        <begin position="748"/>
        <end position="798"/>
    </location>
</feature>
<dbReference type="VEuPathDB" id="FungiDB:SMAC_01372"/>
<feature type="compositionally biased region" description="Polar residues" evidence="4">
    <location>
        <begin position="41"/>
        <end position="53"/>
    </location>
</feature>
<protein>
    <submittedName>
        <fullName evidence="8">Uncharacterized protein</fullName>
    </submittedName>
</protein>
<dbReference type="OMA" id="KALSPMC"/>
<dbReference type="InterPro" id="IPR009723">
    <property type="entry name" value="Pop1_N"/>
</dbReference>
<comment type="caution">
    <text evidence="8">The sequence shown here is derived from an EMBL/GenBank/DDBJ whole genome shotgun (WGS) entry which is preliminary data.</text>
</comment>
<dbReference type="InterPro" id="IPR012590">
    <property type="entry name" value="POPLD_dom"/>
</dbReference>
<name>A0A8S8ZR25_SORMA</name>
<feature type="compositionally biased region" description="Basic and acidic residues" evidence="4">
    <location>
        <begin position="236"/>
        <end position="248"/>
    </location>
</feature>
<feature type="region of interest" description="Disordered" evidence="4">
    <location>
        <begin position="189"/>
        <end position="300"/>
    </location>
</feature>
<dbReference type="PANTHER" id="PTHR22731:SF3">
    <property type="entry name" value="RIBONUCLEASES P_MRP PROTEIN SUBUNIT POP1"/>
    <property type="match status" value="1"/>
</dbReference>
<dbReference type="InterPro" id="IPR055079">
    <property type="entry name" value="POP1_C"/>
</dbReference>
<dbReference type="Pfam" id="PF06978">
    <property type="entry name" value="POP1_N"/>
    <property type="match status" value="1"/>
</dbReference>
<feature type="domain" description="POPLD" evidence="6">
    <location>
        <begin position="636"/>
        <end position="740"/>
    </location>
</feature>
<feature type="region of interest" description="Disordered" evidence="4">
    <location>
        <begin position="886"/>
        <end position="951"/>
    </location>
</feature>